<name>A0ABN9KU91_9NEOB</name>
<organism evidence="2 3">
    <name type="scientific">Ranitomeya imitator</name>
    <name type="common">mimic poison frog</name>
    <dbReference type="NCBI Taxonomy" id="111125"/>
    <lineage>
        <taxon>Eukaryota</taxon>
        <taxon>Metazoa</taxon>
        <taxon>Chordata</taxon>
        <taxon>Craniata</taxon>
        <taxon>Vertebrata</taxon>
        <taxon>Euteleostomi</taxon>
        <taxon>Amphibia</taxon>
        <taxon>Batrachia</taxon>
        <taxon>Anura</taxon>
        <taxon>Neobatrachia</taxon>
        <taxon>Hyloidea</taxon>
        <taxon>Dendrobatidae</taxon>
        <taxon>Dendrobatinae</taxon>
        <taxon>Ranitomeya</taxon>
    </lineage>
</organism>
<evidence type="ECO:0008006" key="4">
    <source>
        <dbReference type="Google" id="ProtNLM"/>
    </source>
</evidence>
<dbReference type="EMBL" id="CAUEEQ010003072">
    <property type="protein sequence ID" value="CAJ0924269.1"/>
    <property type="molecule type" value="Genomic_DNA"/>
</dbReference>
<sequence length="174" mass="19718">MDNDPKRKAKATQEFIKAKKWNILEWPTESRNYGAERYGPESVCVEQRSAFVMEQCTKKLSYPDWGSGCYQVGCTPEGLHIWLEDSAYLCSRAGQVLAVSTQVHGWYYEGRLVCPSCLDFCDVCPPEQDPPPDNWTRAAPVDLCSRSSNLVVTLWLLMLNLLPLLAGLFLCVYK</sequence>
<accession>A0ABN9KU91</accession>
<evidence type="ECO:0000313" key="2">
    <source>
        <dbReference type="EMBL" id="CAJ0924269.1"/>
    </source>
</evidence>
<proteinExistence type="predicted"/>
<gene>
    <name evidence="2" type="ORF">RIMI_LOCUS2232958</name>
</gene>
<keyword evidence="1" id="KW-0812">Transmembrane</keyword>
<keyword evidence="1" id="KW-1133">Transmembrane helix</keyword>
<dbReference type="SUPFAM" id="SSF55486">
    <property type="entry name" value="Metalloproteases ('zincins'), catalytic domain"/>
    <property type="match status" value="1"/>
</dbReference>
<protein>
    <recommendedName>
        <fullName evidence="4">Leishmanolysin-like peptidase</fullName>
    </recommendedName>
</protein>
<evidence type="ECO:0000313" key="3">
    <source>
        <dbReference type="Proteomes" id="UP001176940"/>
    </source>
</evidence>
<feature type="transmembrane region" description="Helical" evidence="1">
    <location>
        <begin position="150"/>
        <end position="173"/>
    </location>
</feature>
<reference evidence="2" key="1">
    <citation type="submission" date="2023-07" db="EMBL/GenBank/DDBJ databases">
        <authorList>
            <person name="Stuckert A."/>
        </authorList>
    </citation>
    <scope>NUCLEOTIDE SEQUENCE</scope>
</reference>
<keyword evidence="1" id="KW-0472">Membrane</keyword>
<keyword evidence="3" id="KW-1185">Reference proteome</keyword>
<dbReference type="Proteomes" id="UP001176940">
    <property type="component" value="Unassembled WGS sequence"/>
</dbReference>
<comment type="caution">
    <text evidence="2">The sequence shown here is derived from an EMBL/GenBank/DDBJ whole genome shotgun (WGS) entry which is preliminary data.</text>
</comment>
<evidence type="ECO:0000256" key="1">
    <source>
        <dbReference type="SAM" id="Phobius"/>
    </source>
</evidence>